<dbReference type="InterPro" id="IPR007296">
    <property type="entry name" value="DUF403"/>
</dbReference>
<evidence type="ECO:0000313" key="3">
    <source>
        <dbReference type="Proteomes" id="UP001596405"/>
    </source>
</evidence>
<organism evidence="2 3">
    <name type="scientific">Rufibacter roseus</name>
    <dbReference type="NCBI Taxonomy" id="1567108"/>
    <lineage>
        <taxon>Bacteria</taxon>
        <taxon>Pseudomonadati</taxon>
        <taxon>Bacteroidota</taxon>
        <taxon>Cytophagia</taxon>
        <taxon>Cytophagales</taxon>
        <taxon>Hymenobacteraceae</taxon>
        <taxon>Rufibacter</taxon>
    </lineage>
</organism>
<dbReference type="PANTHER" id="PTHR34595">
    <property type="entry name" value="BLR5612 PROTEIN"/>
    <property type="match status" value="1"/>
</dbReference>
<gene>
    <name evidence="2" type="ORF">ACFQHR_10230</name>
</gene>
<dbReference type="Pfam" id="PF04168">
    <property type="entry name" value="Alpha-E"/>
    <property type="match status" value="1"/>
</dbReference>
<accession>A0ABW2DNU9</accession>
<feature type="domain" description="DUF403" evidence="1">
    <location>
        <begin position="1"/>
        <end position="314"/>
    </location>
</feature>
<evidence type="ECO:0000313" key="2">
    <source>
        <dbReference type="EMBL" id="MFC6998004.1"/>
    </source>
</evidence>
<dbReference type="RefSeq" id="WP_074988373.1">
    <property type="nucleotide sequence ID" value="NZ_JBHSYQ010000004.1"/>
</dbReference>
<proteinExistence type="predicted"/>
<keyword evidence="3" id="KW-1185">Reference proteome</keyword>
<dbReference type="Proteomes" id="UP001596405">
    <property type="component" value="Unassembled WGS sequence"/>
</dbReference>
<evidence type="ECO:0000259" key="1">
    <source>
        <dbReference type="Pfam" id="PF04168"/>
    </source>
</evidence>
<dbReference type="EMBL" id="JBHSYQ010000004">
    <property type="protein sequence ID" value="MFC6998004.1"/>
    <property type="molecule type" value="Genomic_DNA"/>
</dbReference>
<dbReference type="PANTHER" id="PTHR34595:SF7">
    <property type="entry name" value="SLL1039 PROTEIN"/>
    <property type="match status" value="1"/>
</dbReference>
<reference evidence="3" key="1">
    <citation type="journal article" date="2019" name="Int. J. Syst. Evol. Microbiol.">
        <title>The Global Catalogue of Microorganisms (GCM) 10K type strain sequencing project: providing services to taxonomists for standard genome sequencing and annotation.</title>
        <authorList>
            <consortium name="The Broad Institute Genomics Platform"/>
            <consortium name="The Broad Institute Genome Sequencing Center for Infectious Disease"/>
            <person name="Wu L."/>
            <person name="Ma J."/>
        </authorList>
    </citation>
    <scope>NUCLEOTIDE SEQUENCE [LARGE SCALE GENOMIC DNA]</scope>
    <source>
        <strain evidence="3">CGMCC 4.7393</strain>
    </source>
</reference>
<dbReference type="InterPro" id="IPR051680">
    <property type="entry name" value="ATP-dep_Glu-Cys_Ligase-2"/>
</dbReference>
<comment type="caution">
    <text evidence="2">The sequence shown here is derived from an EMBL/GenBank/DDBJ whole genome shotgun (WGS) entry which is preliminary data.</text>
</comment>
<sequence length="317" mass="37254">MLSRIGNSLFWMGRYIERAEHFARYTRVQYVSSVDAPLGQSREFVLESILDMTGSKEDYQNAHQQVEDNKVINFISVSEDNPFSLLSYIGRIRENARGARDNISIELWEAINRFYHKVNGSLSGELPAQEIEFFARRIEENSYITKGYIENTLLHNDVWMLISLGVHLERAIQVIRILQTKMNDIERLGEMKKESALENYQWTTTLESTEGFDMYMRCHRTSPTRKHVLDFLLFDTQFPKSVAYSMERVRECIQGIAFQQEETRKESIEFIAGKLACRFQYLTIEEVEERTESFLKKTLDNIYELAQKLDLKYLKSN</sequence>
<name>A0ABW2DNU9_9BACT</name>
<protein>
    <submittedName>
        <fullName evidence="2">Alpha-E domain-containing protein</fullName>
    </submittedName>
</protein>